<dbReference type="Gene3D" id="3.30.70.790">
    <property type="entry name" value="UreE, C-terminal domain"/>
    <property type="match status" value="1"/>
</dbReference>
<dbReference type="HAMAP" id="MF_00822">
    <property type="entry name" value="UreE"/>
    <property type="match status" value="1"/>
</dbReference>
<evidence type="ECO:0000256" key="2">
    <source>
        <dbReference type="ARBA" id="ARBA00022490"/>
    </source>
</evidence>
<dbReference type="SUPFAM" id="SSF69287">
    <property type="entry name" value="Urease metallochaperone UreE, N-terminal domain"/>
    <property type="match status" value="1"/>
</dbReference>
<organism evidence="8 9">
    <name type="scientific">Nitrosomonas marina</name>
    <dbReference type="NCBI Taxonomy" id="917"/>
    <lineage>
        <taxon>Bacteria</taxon>
        <taxon>Pseudomonadati</taxon>
        <taxon>Pseudomonadota</taxon>
        <taxon>Betaproteobacteria</taxon>
        <taxon>Nitrosomonadales</taxon>
        <taxon>Nitrosomonadaceae</taxon>
        <taxon>Nitrosomonas</taxon>
    </lineage>
</organism>
<proteinExistence type="inferred from homology"/>
<evidence type="ECO:0000256" key="1">
    <source>
        <dbReference type="ARBA" id="ARBA00004496"/>
    </source>
</evidence>
<dbReference type="OrthoDB" id="5421304at2"/>
<dbReference type="RefSeq" id="WP_090629061.1">
    <property type="nucleotide sequence ID" value="NZ_FOCP01000005.1"/>
</dbReference>
<evidence type="ECO:0000256" key="4">
    <source>
        <dbReference type="ARBA" id="ARBA00023186"/>
    </source>
</evidence>
<comment type="subcellular location">
    <subcellularLocation>
        <location evidence="1 5">Cytoplasm</location>
    </subcellularLocation>
</comment>
<dbReference type="Proteomes" id="UP000199459">
    <property type="component" value="Unassembled WGS sequence"/>
</dbReference>
<dbReference type="GO" id="GO:0016151">
    <property type="term" value="F:nickel cation binding"/>
    <property type="evidence" value="ECO:0007669"/>
    <property type="project" value="UniProtKB-UniRule"/>
</dbReference>
<sequence length="182" mass="20108">MLILNKKVSHADSIYAQLVLPYELRVNSRLRTTLASGEELAIFTQRGTVLHNNDLLCSDDGKVVQIISAEEPTYRITCNSAHDLLRCAFHLGNRHTVTQVGDGFLRIHQDSVLKEMLEGLGAAVVEESAQFEPESGAYSSGGHHHHGEHDHSHGDSHSHSHAHGPLAPIPTRQRIHRATEKN</sequence>
<dbReference type="EMBL" id="FOCP01000005">
    <property type="protein sequence ID" value="SEM99138.1"/>
    <property type="molecule type" value="Genomic_DNA"/>
</dbReference>
<protein>
    <recommendedName>
        <fullName evidence="5">Urease accessory protein UreE</fullName>
    </recommendedName>
</protein>
<keyword evidence="2 5" id="KW-0963">Cytoplasm</keyword>
<dbReference type="GO" id="GO:0051082">
    <property type="term" value="F:unfolded protein binding"/>
    <property type="evidence" value="ECO:0007669"/>
    <property type="project" value="UniProtKB-UniRule"/>
</dbReference>
<dbReference type="Gene3D" id="2.60.260.20">
    <property type="entry name" value="Urease metallochaperone UreE, N-terminal domain"/>
    <property type="match status" value="1"/>
</dbReference>
<dbReference type="NCBIfam" id="NF009751">
    <property type="entry name" value="PRK13261.1-1"/>
    <property type="match status" value="1"/>
</dbReference>
<feature type="domain" description="UreE urease accessory N-terminal" evidence="7">
    <location>
        <begin position="1"/>
        <end position="64"/>
    </location>
</feature>
<reference evidence="8 9" key="1">
    <citation type="submission" date="2016-10" db="EMBL/GenBank/DDBJ databases">
        <authorList>
            <person name="de Groot N.N."/>
        </authorList>
    </citation>
    <scope>NUCLEOTIDE SEQUENCE [LARGE SCALE GENOMIC DNA]</scope>
    <source>
        <strain evidence="8 9">Nm22</strain>
    </source>
</reference>
<dbReference type="GO" id="GO:0065003">
    <property type="term" value="P:protein-containing complex assembly"/>
    <property type="evidence" value="ECO:0007669"/>
    <property type="project" value="InterPro"/>
</dbReference>
<dbReference type="Pfam" id="PF05194">
    <property type="entry name" value="UreE_C"/>
    <property type="match status" value="1"/>
</dbReference>
<dbReference type="SUPFAM" id="SSF69737">
    <property type="entry name" value="Urease metallochaperone UreE, C-terminal domain"/>
    <property type="match status" value="1"/>
</dbReference>
<dbReference type="GO" id="GO:0005737">
    <property type="term" value="C:cytoplasm"/>
    <property type="evidence" value="ECO:0007669"/>
    <property type="project" value="UniProtKB-SubCell"/>
</dbReference>
<accession>A0A1H8CXS5</accession>
<evidence type="ECO:0000256" key="6">
    <source>
        <dbReference type="SAM" id="MobiDB-lite"/>
    </source>
</evidence>
<evidence type="ECO:0000256" key="5">
    <source>
        <dbReference type="HAMAP-Rule" id="MF_00822"/>
    </source>
</evidence>
<gene>
    <name evidence="5" type="primary">ureE</name>
    <name evidence="8" type="ORF">SAMN05216325_105157</name>
</gene>
<dbReference type="SMART" id="SM00988">
    <property type="entry name" value="UreE_N"/>
    <property type="match status" value="1"/>
</dbReference>
<keyword evidence="3 5" id="KW-0533">Nickel</keyword>
<dbReference type="GO" id="GO:0019627">
    <property type="term" value="P:urea metabolic process"/>
    <property type="evidence" value="ECO:0007669"/>
    <property type="project" value="InterPro"/>
</dbReference>
<feature type="compositionally biased region" description="Basic and acidic residues" evidence="6">
    <location>
        <begin position="147"/>
        <end position="158"/>
    </location>
</feature>
<dbReference type="InterPro" id="IPR004029">
    <property type="entry name" value="UreE_N"/>
</dbReference>
<dbReference type="AlphaFoldDB" id="A0A1H8CXS5"/>
<name>A0A1H8CXS5_9PROT</name>
<evidence type="ECO:0000259" key="7">
    <source>
        <dbReference type="SMART" id="SM00988"/>
    </source>
</evidence>
<dbReference type="CDD" id="cd00571">
    <property type="entry name" value="UreE"/>
    <property type="match status" value="1"/>
</dbReference>
<dbReference type="STRING" id="917.SAMN05216326_1354"/>
<dbReference type="GO" id="GO:0006457">
    <property type="term" value="P:protein folding"/>
    <property type="evidence" value="ECO:0007669"/>
    <property type="project" value="InterPro"/>
</dbReference>
<evidence type="ECO:0000313" key="9">
    <source>
        <dbReference type="Proteomes" id="UP000199459"/>
    </source>
</evidence>
<keyword evidence="4 5" id="KW-0143">Chaperone</keyword>
<dbReference type="Pfam" id="PF02814">
    <property type="entry name" value="UreE_N"/>
    <property type="match status" value="1"/>
</dbReference>
<evidence type="ECO:0000256" key="3">
    <source>
        <dbReference type="ARBA" id="ARBA00022596"/>
    </source>
</evidence>
<dbReference type="InterPro" id="IPR007864">
    <property type="entry name" value="UreE_C_dom"/>
</dbReference>
<dbReference type="InterPro" id="IPR036118">
    <property type="entry name" value="UreE_N_sf"/>
</dbReference>
<feature type="region of interest" description="Disordered" evidence="6">
    <location>
        <begin position="131"/>
        <end position="182"/>
    </location>
</feature>
<comment type="function">
    <text evidence="5">Involved in urease metallocenter assembly. Binds nickel. Probably functions as a nickel donor during metallocenter assembly.</text>
</comment>
<comment type="similarity">
    <text evidence="5">Belongs to the UreE family.</text>
</comment>
<dbReference type="InterPro" id="IPR012406">
    <property type="entry name" value="UreE"/>
</dbReference>
<evidence type="ECO:0000313" key="8">
    <source>
        <dbReference type="EMBL" id="SEM99138.1"/>
    </source>
</evidence>